<feature type="domain" description="CoA carboxyltransferase C-terminal" evidence="2">
    <location>
        <begin position="260"/>
        <end position="497"/>
    </location>
</feature>
<evidence type="ECO:0000313" key="3">
    <source>
        <dbReference type="EMBL" id="AYC29516.1"/>
    </source>
</evidence>
<dbReference type="KEGG" id="paek:D3873_06320"/>
<dbReference type="GO" id="GO:0006633">
    <property type="term" value="P:fatty acid biosynthetic process"/>
    <property type="evidence" value="ECO:0007669"/>
    <property type="project" value="InterPro"/>
</dbReference>
<gene>
    <name evidence="3" type="ORF">D3873_06320</name>
</gene>
<evidence type="ECO:0000259" key="2">
    <source>
        <dbReference type="PROSITE" id="PS50989"/>
    </source>
</evidence>
<dbReference type="PRINTS" id="PR01070">
    <property type="entry name" value="ACCCTRFRASEB"/>
</dbReference>
<dbReference type="InterPro" id="IPR034733">
    <property type="entry name" value="AcCoA_carboxyl_beta"/>
</dbReference>
<dbReference type="SUPFAM" id="SSF52096">
    <property type="entry name" value="ClpP/crotonase"/>
    <property type="match status" value="2"/>
</dbReference>
<feature type="domain" description="CoA carboxyltransferase N-terminal" evidence="1">
    <location>
        <begin position="1"/>
        <end position="259"/>
    </location>
</feature>
<dbReference type="InterPro" id="IPR011763">
    <property type="entry name" value="COA_CT_C"/>
</dbReference>
<keyword evidence="4" id="KW-1185">Reference proteome</keyword>
<dbReference type="EMBL" id="CP032418">
    <property type="protein sequence ID" value="AYC29516.1"/>
    <property type="molecule type" value="Genomic_DNA"/>
</dbReference>
<dbReference type="GO" id="GO:0004658">
    <property type="term" value="F:propionyl-CoA carboxylase activity"/>
    <property type="evidence" value="ECO:0007669"/>
    <property type="project" value="TreeGrafter"/>
</dbReference>
<dbReference type="PANTHER" id="PTHR43842:SF2">
    <property type="entry name" value="PROPIONYL-COA CARBOXYLASE BETA CHAIN, MITOCHONDRIAL"/>
    <property type="match status" value="1"/>
</dbReference>
<reference evidence="4" key="1">
    <citation type="submission" date="2018-09" db="EMBL/GenBank/DDBJ databases">
        <authorList>
            <person name="Zhu H."/>
        </authorList>
    </citation>
    <scope>NUCLEOTIDE SEQUENCE [LARGE SCALE GENOMIC DNA]</scope>
    <source>
        <strain evidence="4">K2R23-3</strain>
    </source>
</reference>
<dbReference type="Pfam" id="PF01039">
    <property type="entry name" value="Carboxyl_trans"/>
    <property type="match status" value="1"/>
</dbReference>
<proteinExistence type="predicted"/>
<dbReference type="GO" id="GO:0009317">
    <property type="term" value="C:acetyl-CoA carboxylase complex"/>
    <property type="evidence" value="ECO:0007669"/>
    <property type="project" value="InterPro"/>
</dbReference>
<protein>
    <submittedName>
        <fullName evidence="3">Acyl-CoA carboxylase subunit beta</fullName>
    </submittedName>
</protein>
<evidence type="ECO:0000259" key="1">
    <source>
        <dbReference type="PROSITE" id="PS50980"/>
    </source>
</evidence>
<dbReference type="OrthoDB" id="9803706at2"/>
<dbReference type="GO" id="GO:0003989">
    <property type="term" value="F:acetyl-CoA carboxylase activity"/>
    <property type="evidence" value="ECO:0007669"/>
    <property type="project" value="InterPro"/>
</dbReference>
<name>A0A385YSB1_9BACL</name>
<organism evidence="3 4">
    <name type="scientific">Paenisporosarcina cavernae</name>
    <dbReference type="NCBI Taxonomy" id="2320858"/>
    <lineage>
        <taxon>Bacteria</taxon>
        <taxon>Bacillati</taxon>
        <taxon>Bacillota</taxon>
        <taxon>Bacilli</taxon>
        <taxon>Bacillales</taxon>
        <taxon>Caryophanaceae</taxon>
        <taxon>Paenisporosarcina</taxon>
    </lineage>
</organism>
<dbReference type="PROSITE" id="PS50989">
    <property type="entry name" value="COA_CT_CTER"/>
    <property type="match status" value="1"/>
</dbReference>
<dbReference type="InterPro" id="IPR000438">
    <property type="entry name" value="Acetyl_CoA_COase_Trfase_b_su"/>
</dbReference>
<dbReference type="Proteomes" id="UP000265725">
    <property type="component" value="Chromosome"/>
</dbReference>
<evidence type="ECO:0000313" key="4">
    <source>
        <dbReference type="Proteomes" id="UP000265725"/>
    </source>
</evidence>
<dbReference type="PANTHER" id="PTHR43842">
    <property type="entry name" value="PROPIONYL-COA CARBOXYLASE BETA CHAIN"/>
    <property type="match status" value="1"/>
</dbReference>
<dbReference type="PROSITE" id="PS50980">
    <property type="entry name" value="COA_CT_NTER"/>
    <property type="match status" value="1"/>
</dbReference>
<accession>A0A385YSB1</accession>
<dbReference type="InterPro" id="IPR051047">
    <property type="entry name" value="AccD/PCCB"/>
</dbReference>
<sequence>MDIYEKINELYDRKRQIELGGGDDRIAKQHEKGKLTARERIDLLVDEGSFVELNPFVEHRTTDFGMGDLAGPGDGVVTGFGKVNGRDIYLFSQDFTVFGGALGEMHAQKIANVMDLAAKNGAPFIGLNDSGGARIQEGVVSLDGYGHIFYRNAIYSGVIPQISVIMGPCAGGAVYSPAITDFVFMVDKTSQMFITGPKVIETVTGEKISSEDLGGSKVHNAISGNAHFRAASEQEVLQQVRQLLSYLPQNNEEKAPVSDAPDMEDYRADLTEVIPFDAIRPYDVRKVIEQVVDTNSFLEVQPEFARNVVIGLARIKGEVVGLVCNQPKVMAGGLDIDSSDKASRFIRFCDSFNIPLITFEDVTGFFPGIKQEHGGIIRHGAKILYAYSEATVPKITVILRKAYGGAYVALNSKSIGADLVFSWPNAEIAVMGPQGAANIIFSREIAQSDNQEATRAAKIEEYREKFANPYVAAARGMVDDVIDPRETRIKLIQALDMMRNKKETRPTKKHGNIPL</sequence>
<dbReference type="AlphaFoldDB" id="A0A385YSB1"/>
<dbReference type="InterPro" id="IPR029045">
    <property type="entry name" value="ClpP/crotonase-like_dom_sf"/>
</dbReference>
<dbReference type="InterPro" id="IPR011762">
    <property type="entry name" value="COA_CT_N"/>
</dbReference>
<dbReference type="FunFam" id="3.90.226.10:FF:000016">
    <property type="entry name" value="Propionyl-CoA carboxylase, beta subunit"/>
    <property type="match status" value="1"/>
</dbReference>
<dbReference type="Gene3D" id="3.90.226.10">
    <property type="entry name" value="2-enoyl-CoA Hydratase, Chain A, domain 1"/>
    <property type="match status" value="2"/>
</dbReference>
<dbReference type="RefSeq" id="WP_119883256.1">
    <property type="nucleotide sequence ID" value="NZ_CP032418.1"/>
</dbReference>